<protein>
    <submittedName>
        <fullName evidence="7">MFS transporter</fullName>
    </submittedName>
</protein>
<dbReference type="InterPro" id="IPR036259">
    <property type="entry name" value="MFS_trans_sf"/>
</dbReference>
<dbReference type="SUPFAM" id="SSF103473">
    <property type="entry name" value="MFS general substrate transporter"/>
    <property type="match status" value="1"/>
</dbReference>
<gene>
    <name evidence="7" type="ORF">ACEG43_30500</name>
</gene>
<dbReference type="PANTHER" id="PTHR23527:SF1">
    <property type="entry name" value="BLL3282 PROTEIN"/>
    <property type="match status" value="1"/>
</dbReference>
<dbReference type="InterPro" id="IPR011701">
    <property type="entry name" value="MFS"/>
</dbReference>
<evidence type="ECO:0000256" key="5">
    <source>
        <dbReference type="SAM" id="Phobius"/>
    </source>
</evidence>
<feature type="transmembrane region" description="Helical" evidence="5">
    <location>
        <begin position="278"/>
        <end position="296"/>
    </location>
</feature>
<accession>A0ABV4SPS8</accession>
<comment type="caution">
    <text evidence="7">The sequence shown here is derived from an EMBL/GenBank/DDBJ whole genome shotgun (WGS) entry which is preliminary data.</text>
</comment>
<dbReference type="InterPro" id="IPR020846">
    <property type="entry name" value="MFS_dom"/>
</dbReference>
<evidence type="ECO:0000256" key="4">
    <source>
        <dbReference type="ARBA" id="ARBA00023136"/>
    </source>
</evidence>
<evidence type="ECO:0000313" key="7">
    <source>
        <dbReference type="EMBL" id="MFA3840471.1"/>
    </source>
</evidence>
<keyword evidence="4 5" id="KW-0472">Membrane</keyword>
<feature type="transmembrane region" description="Helical" evidence="5">
    <location>
        <begin position="238"/>
        <end position="257"/>
    </location>
</feature>
<feature type="transmembrane region" description="Helical" evidence="5">
    <location>
        <begin position="96"/>
        <end position="119"/>
    </location>
</feature>
<feature type="domain" description="Major facilitator superfamily (MFS) profile" evidence="6">
    <location>
        <begin position="1"/>
        <end position="388"/>
    </location>
</feature>
<feature type="transmembrane region" description="Helical" evidence="5">
    <location>
        <begin position="302"/>
        <end position="323"/>
    </location>
</feature>
<dbReference type="InterPro" id="IPR052952">
    <property type="entry name" value="MFS-Transporter"/>
</dbReference>
<keyword evidence="3 5" id="KW-1133">Transmembrane helix</keyword>
<dbReference type="EMBL" id="JBGOSP010000017">
    <property type="protein sequence ID" value="MFA3840471.1"/>
    <property type="molecule type" value="Genomic_DNA"/>
</dbReference>
<dbReference type="PANTHER" id="PTHR23527">
    <property type="entry name" value="BLL3282 PROTEIN"/>
    <property type="match status" value="1"/>
</dbReference>
<dbReference type="RefSeq" id="WP_372565004.1">
    <property type="nucleotide sequence ID" value="NZ_JBGOSP010000017.1"/>
</dbReference>
<comment type="subcellular location">
    <subcellularLocation>
        <location evidence="1">Cell membrane</location>
        <topology evidence="1">Multi-pass membrane protein</topology>
    </subcellularLocation>
</comment>
<evidence type="ECO:0000313" key="8">
    <source>
        <dbReference type="Proteomes" id="UP001571476"/>
    </source>
</evidence>
<name>A0ABV4SPS8_9ACTN</name>
<keyword evidence="8" id="KW-1185">Reference proteome</keyword>
<feature type="transmembrane region" description="Helical" evidence="5">
    <location>
        <begin position="213"/>
        <end position="232"/>
    </location>
</feature>
<reference evidence="7 8" key="1">
    <citation type="submission" date="2024-08" db="EMBL/GenBank/DDBJ databases">
        <title>Genome sequence of Streptomyces aureus CACIA-1.46HGO.</title>
        <authorList>
            <person name="Evangelista-Martinez Z."/>
        </authorList>
    </citation>
    <scope>NUCLEOTIDE SEQUENCE [LARGE SCALE GENOMIC DNA]</scope>
    <source>
        <strain evidence="7 8">CACIA-1.46HGO</strain>
    </source>
</reference>
<dbReference type="Pfam" id="PF07690">
    <property type="entry name" value="MFS_1"/>
    <property type="match status" value="1"/>
</dbReference>
<feature type="transmembrane region" description="Helical" evidence="5">
    <location>
        <begin position="42"/>
        <end position="64"/>
    </location>
</feature>
<dbReference type="Gene3D" id="1.20.1250.20">
    <property type="entry name" value="MFS general substrate transporter like domains"/>
    <property type="match status" value="2"/>
</dbReference>
<evidence type="ECO:0000256" key="3">
    <source>
        <dbReference type="ARBA" id="ARBA00022989"/>
    </source>
</evidence>
<evidence type="ECO:0000256" key="2">
    <source>
        <dbReference type="ARBA" id="ARBA00022692"/>
    </source>
</evidence>
<proteinExistence type="predicted"/>
<feature type="transmembrane region" description="Helical" evidence="5">
    <location>
        <begin position="163"/>
        <end position="181"/>
    </location>
</feature>
<evidence type="ECO:0000259" key="6">
    <source>
        <dbReference type="PROSITE" id="PS50850"/>
    </source>
</evidence>
<organism evidence="7 8">
    <name type="scientific">Streptomyces aureus</name>
    <dbReference type="NCBI Taxonomy" id="193461"/>
    <lineage>
        <taxon>Bacteria</taxon>
        <taxon>Bacillati</taxon>
        <taxon>Actinomycetota</taxon>
        <taxon>Actinomycetes</taxon>
        <taxon>Kitasatosporales</taxon>
        <taxon>Streptomycetaceae</taxon>
        <taxon>Streptomyces</taxon>
    </lineage>
</organism>
<evidence type="ECO:0000256" key="1">
    <source>
        <dbReference type="ARBA" id="ARBA00004651"/>
    </source>
</evidence>
<feature type="transmembrane region" description="Helical" evidence="5">
    <location>
        <begin position="71"/>
        <end position="90"/>
    </location>
</feature>
<sequence>MRRWLILALGTGAQTAACVFVYGLPYMSDELRHDSSLSLSQVGLVVACPTAGLVLALVAWGALADRIGERIVITAGLAATAALLALGTQVNGLVPLGLLFALSGAAGASVYAASGRLVMGWFSAKERGLAMGIRQTSTPLGMGVAALCIPALSQSFGVQGPGVFCAALCALFALLVGTLTVNPPQAKATSDTKPEEQSGTPYRNPSLWRIHGASALLCVPQFTASAFALVFLVDIRGYGAVAAGQLLALAQVLGALSRVVAGRWSDRVASRVRPMRQLAYATAAVLALTALGAVWPSPASDALLIIACGVTASTNGLAFTAVAELAGRSWSGRAMGVQNTGQNLAASLTPPLLGVLISAAGYATGFGLAAVIAGIAALAVPVPRIGRKAEASAEPEQGAMSMT</sequence>
<dbReference type="PROSITE" id="PS50850">
    <property type="entry name" value="MFS"/>
    <property type="match status" value="1"/>
</dbReference>
<dbReference type="Proteomes" id="UP001571476">
    <property type="component" value="Unassembled WGS sequence"/>
</dbReference>
<keyword evidence="2 5" id="KW-0812">Transmembrane</keyword>